<evidence type="ECO:0000259" key="1">
    <source>
        <dbReference type="Pfam" id="PF25232"/>
    </source>
</evidence>
<sequence>MLRYRNWTLEPDVEPDSEPTKFAMRCAVCRKKSPVSVEFEALSRWVFHHVGRNPSHHSYQEIIVRPWRAWMGPMAR</sequence>
<evidence type="ECO:0000313" key="3">
    <source>
        <dbReference type="Proteomes" id="UP000034034"/>
    </source>
</evidence>
<organism evidence="2 3">
    <name type="scientific">Streptomyces xiamenensis</name>
    <dbReference type="NCBI Taxonomy" id="408015"/>
    <lineage>
        <taxon>Bacteria</taxon>
        <taxon>Bacillati</taxon>
        <taxon>Actinomycetota</taxon>
        <taxon>Actinomycetes</taxon>
        <taxon>Kitasatosporales</taxon>
        <taxon>Streptomycetaceae</taxon>
        <taxon>Streptomyces</taxon>
    </lineage>
</organism>
<evidence type="ECO:0000313" key="2">
    <source>
        <dbReference type="EMBL" id="AKG44867.1"/>
    </source>
</evidence>
<protein>
    <recommendedName>
        <fullName evidence="1">DUF7848 domain-containing protein</fullName>
    </recommendedName>
</protein>
<dbReference type="AlphaFoldDB" id="A0A0F7FWT5"/>
<proteinExistence type="predicted"/>
<dbReference type="HOGENOM" id="CLU_153944_1_0_11"/>
<name>A0A0F7FWT5_9ACTN</name>
<dbReference type="Pfam" id="PF25232">
    <property type="entry name" value="DUF7848"/>
    <property type="match status" value="1"/>
</dbReference>
<gene>
    <name evidence="2" type="ORF">SXIM_34830</name>
</gene>
<keyword evidence="3" id="KW-1185">Reference proteome</keyword>
<dbReference type="InterPro" id="IPR057170">
    <property type="entry name" value="DUF7848"/>
</dbReference>
<reference evidence="2" key="1">
    <citation type="submission" date="2019-08" db="EMBL/GenBank/DDBJ databases">
        <title>Complete genome sequence of a mangrove-derived Streptomyces xiamenensis.</title>
        <authorList>
            <person name="Xu J."/>
        </authorList>
    </citation>
    <scope>NUCLEOTIDE SEQUENCE</scope>
    <source>
        <strain evidence="2">318</strain>
    </source>
</reference>
<accession>A0A0F7FWT5</accession>
<feature type="domain" description="DUF7848" evidence="1">
    <location>
        <begin position="2"/>
        <end position="73"/>
    </location>
</feature>
<dbReference type="KEGG" id="sxi:SXIM_34830"/>
<dbReference type="Proteomes" id="UP000034034">
    <property type="component" value="Chromosome"/>
</dbReference>
<dbReference type="EMBL" id="CP009922">
    <property type="protein sequence ID" value="AKG44867.1"/>
    <property type="molecule type" value="Genomic_DNA"/>
</dbReference>